<dbReference type="InterPro" id="IPR010836">
    <property type="entry name" value="SapC"/>
</dbReference>
<dbReference type="AlphaFoldDB" id="A0A4R2NYF5"/>
<keyword evidence="3" id="KW-1185">Reference proteome</keyword>
<protein>
    <submittedName>
        <fullName evidence="2">SapC protein</fullName>
    </submittedName>
</protein>
<organism evidence="2 3">
    <name type="scientific">Rhodovulum adriaticum</name>
    <name type="common">Rhodopseudomonas adriatica</name>
    <dbReference type="NCBI Taxonomy" id="35804"/>
    <lineage>
        <taxon>Bacteria</taxon>
        <taxon>Pseudomonadati</taxon>
        <taxon>Pseudomonadota</taxon>
        <taxon>Alphaproteobacteria</taxon>
        <taxon>Rhodobacterales</taxon>
        <taxon>Paracoccaceae</taxon>
        <taxon>Rhodovulum</taxon>
    </lineage>
</organism>
<feature type="region of interest" description="Disordered" evidence="1">
    <location>
        <begin position="280"/>
        <end position="308"/>
    </location>
</feature>
<evidence type="ECO:0000313" key="3">
    <source>
        <dbReference type="Proteomes" id="UP000295733"/>
    </source>
</evidence>
<dbReference type="EMBL" id="SLXL01000001">
    <property type="protein sequence ID" value="TCP27309.1"/>
    <property type="molecule type" value="Genomic_DNA"/>
</dbReference>
<comment type="caution">
    <text evidence="2">The sequence shown here is derived from an EMBL/GenBank/DDBJ whole genome shotgun (WGS) entry which is preliminary data.</text>
</comment>
<reference evidence="2 3" key="1">
    <citation type="submission" date="2019-03" db="EMBL/GenBank/DDBJ databases">
        <title>Genomic Encyclopedia of Type Strains, Phase IV (KMG-IV): sequencing the most valuable type-strain genomes for metagenomic binning, comparative biology and taxonomic classification.</title>
        <authorList>
            <person name="Goeker M."/>
        </authorList>
    </citation>
    <scope>NUCLEOTIDE SEQUENCE [LARGE SCALE GENOMIC DNA]</scope>
    <source>
        <strain evidence="2 3">DSM 2781</strain>
    </source>
</reference>
<proteinExistence type="predicted"/>
<name>A0A4R2NYF5_RHOAD</name>
<dbReference type="Pfam" id="PF07277">
    <property type="entry name" value="SapC"/>
    <property type="match status" value="1"/>
</dbReference>
<evidence type="ECO:0000313" key="2">
    <source>
        <dbReference type="EMBL" id="TCP27309.1"/>
    </source>
</evidence>
<dbReference type="OrthoDB" id="9806524at2"/>
<sequence length="308" mass="32383">MSTDDPAGTASRADAPVPISPERHGARFWRRFTSFDFARAWRMVPVVLGEHEQVAASLPFFFVRTHDGLWPVALLRLSAAGPCALVAPNGTWRGAYVPSILRVHPFTARRRGDGQMVLLVDEASGLVTDDPADEAFFTPQGDPAPVLEKVIDFFRTRAGAETDTRAAMAEIAARKLLMPFVPPQGLGDLDATGLLVPDRTRLAALARADIAALYRCGALGLMQAQAVSVHHLAFLASAEAQLSQGDAGAATQQAAAPTSAPTDAAVSGFLDAVAAAHSLDMGSIPGPQGRDDGSDQADDAEPPSQGQV</sequence>
<dbReference type="RefSeq" id="WP_132598572.1">
    <property type="nucleotide sequence ID" value="NZ_NRRP01000001.1"/>
</dbReference>
<dbReference type="Proteomes" id="UP000295733">
    <property type="component" value="Unassembled WGS sequence"/>
</dbReference>
<evidence type="ECO:0000256" key="1">
    <source>
        <dbReference type="SAM" id="MobiDB-lite"/>
    </source>
</evidence>
<accession>A0A4R2NYF5</accession>
<gene>
    <name evidence="2" type="ORF">EV656_101212</name>
</gene>